<dbReference type="InterPro" id="IPR036264">
    <property type="entry name" value="Bact_exopeptidase_dim_dom"/>
</dbReference>
<dbReference type="GO" id="GO:0046872">
    <property type="term" value="F:metal ion binding"/>
    <property type="evidence" value="ECO:0007669"/>
    <property type="project" value="UniProtKB-KW"/>
</dbReference>
<accession>A0A7W7ZAA5</accession>
<evidence type="ECO:0000256" key="3">
    <source>
        <dbReference type="SAM" id="SignalP"/>
    </source>
</evidence>
<proteinExistence type="predicted"/>
<dbReference type="InterPro" id="IPR050072">
    <property type="entry name" value="Peptidase_M20A"/>
</dbReference>
<dbReference type="Gene3D" id="3.30.70.360">
    <property type="match status" value="1"/>
</dbReference>
<feature type="domain" description="Peptidase M20 dimerisation" evidence="4">
    <location>
        <begin position="223"/>
        <end position="340"/>
    </location>
</feature>
<keyword evidence="5" id="KW-0645">Protease</keyword>
<evidence type="ECO:0000256" key="2">
    <source>
        <dbReference type="ARBA" id="ARBA00022801"/>
    </source>
</evidence>
<sequence>MAKIWMSSLLVLTGGFAAFGQTAIAPVESTMIRSVDTQNRAAVAMLEKIVNINSGTMNIPGVIAVKDEIEPRLRALGFKTRWVAMDDAHRAGDLVAEHACPLGNGNCGKRMLLIGHMDTVFEKDSSFQTYMMVPDGTGNVATGPGVNDMKGGLVVMLVALGAMQSAGVLDTAEIRIVLSGDEERHGDPIAVTRKDMIDAAKLSDVAFEFESGVRRQGVDTISISRRSSVTWHLDTTGKSGHSSQIFSDYMGAGAIYEMTRIVDAFRTQLPEPGLTFNVGLMLGGATAELNESKLGGRATGKANVVPPTAIAIGDIRTLDNGQSERVEQKMREIVGKHLPRTGATISFDEAYPAMPVTEAGHDLVRQLNAVNATLGFPPMPELDPMLRGAGDISFIAAYLPGLVGTGAMGEGAHADGEIVYLDSIAKQAKRNALMMYRLSQQK</sequence>
<feature type="chain" id="PRO_5030592515" evidence="3">
    <location>
        <begin position="18"/>
        <end position="442"/>
    </location>
</feature>
<dbReference type="GO" id="GO:0004180">
    <property type="term" value="F:carboxypeptidase activity"/>
    <property type="evidence" value="ECO:0007669"/>
    <property type="project" value="UniProtKB-KW"/>
</dbReference>
<dbReference type="SUPFAM" id="SSF55031">
    <property type="entry name" value="Bacterial exopeptidase dimerisation domain"/>
    <property type="match status" value="1"/>
</dbReference>
<protein>
    <submittedName>
        <fullName evidence="5">Glutamate carboxypeptidase</fullName>
        <ecNumber evidence="5">3.4.17.11</ecNumber>
    </submittedName>
</protein>
<dbReference type="SUPFAM" id="SSF53187">
    <property type="entry name" value="Zn-dependent exopeptidases"/>
    <property type="match status" value="1"/>
</dbReference>
<reference evidence="5 6" key="1">
    <citation type="submission" date="2020-08" db="EMBL/GenBank/DDBJ databases">
        <title>Genomic Encyclopedia of Type Strains, Phase IV (KMG-V): Genome sequencing to study the core and pangenomes of soil and plant-associated prokaryotes.</title>
        <authorList>
            <person name="Whitman W."/>
        </authorList>
    </citation>
    <scope>NUCLEOTIDE SEQUENCE [LARGE SCALE GENOMIC DNA]</scope>
    <source>
        <strain evidence="5 6">M8UP14</strain>
    </source>
</reference>
<keyword evidence="1" id="KW-0479">Metal-binding</keyword>
<evidence type="ECO:0000256" key="1">
    <source>
        <dbReference type="ARBA" id="ARBA00022723"/>
    </source>
</evidence>
<dbReference type="Pfam" id="PF01546">
    <property type="entry name" value="Peptidase_M20"/>
    <property type="match status" value="1"/>
</dbReference>
<organism evidence="5 6">
    <name type="scientific">Granulicella aggregans</name>
    <dbReference type="NCBI Taxonomy" id="474949"/>
    <lineage>
        <taxon>Bacteria</taxon>
        <taxon>Pseudomonadati</taxon>
        <taxon>Acidobacteriota</taxon>
        <taxon>Terriglobia</taxon>
        <taxon>Terriglobales</taxon>
        <taxon>Acidobacteriaceae</taxon>
        <taxon>Granulicella</taxon>
    </lineage>
</organism>
<keyword evidence="5" id="KW-0121">Carboxypeptidase</keyword>
<dbReference type="PANTHER" id="PTHR43808">
    <property type="entry name" value="ACETYLORNITHINE DEACETYLASE"/>
    <property type="match status" value="1"/>
</dbReference>
<dbReference type="EMBL" id="JACHIP010000001">
    <property type="protein sequence ID" value="MBB5056200.1"/>
    <property type="molecule type" value="Genomic_DNA"/>
</dbReference>
<name>A0A7W7ZAA5_9BACT</name>
<keyword evidence="6" id="KW-1185">Reference proteome</keyword>
<evidence type="ECO:0000313" key="6">
    <source>
        <dbReference type="Proteomes" id="UP000540989"/>
    </source>
</evidence>
<keyword evidence="2 5" id="KW-0378">Hydrolase</keyword>
<dbReference type="EC" id="3.4.17.11" evidence="5"/>
<dbReference type="PANTHER" id="PTHR43808:SF32">
    <property type="entry name" value="ARGE_DAPE-RELATED DEACYLASE"/>
    <property type="match status" value="1"/>
</dbReference>
<dbReference type="Gene3D" id="3.40.630.10">
    <property type="entry name" value="Zn peptidases"/>
    <property type="match status" value="1"/>
</dbReference>
<dbReference type="Pfam" id="PF07687">
    <property type="entry name" value="M20_dimer"/>
    <property type="match status" value="1"/>
</dbReference>
<gene>
    <name evidence="5" type="ORF">HDF16_000869</name>
</gene>
<evidence type="ECO:0000259" key="4">
    <source>
        <dbReference type="Pfam" id="PF07687"/>
    </source>
</evidence>
<dbReference type="InterPro" id="IPR002933">
    <property type="entry name" value="Peptidase_M20"/>
</dbReference>
<keyword evidence="3" id="KW-0732">Signal</keyword>
<evidence type="ECO:0000313" key="5">
    <source>
        <dbReference type="EMBL" id="MBB5056200.1"/>
    </source>
</evidence>
<feature type="signal peptide" evidence="3">
    <location>
        <begin position="1"/>
        <end position="17"/>
    </location>
</feature>
<comment type="caution">
    <text evidence="5">The sequence shown here is derived from an EMBL/GenBank/DDBJ whole genome shotgun (WGS) entry which is preliminary data.</text>
</comment>
<dbReference type="Proteomes" id="UP000540989">
    <property type="component" value="Unassembled WGS sequence"/>
</dbReference>
<dbReference type="InterPro" id="IPR011650">
    <property type="entry name" value="Peptidase_M20_dimer"/>
</dbReference>
<dbReference type="AlphaFoldDB" id="A0A7W7ZAA5"/>